<proteinExistence type="predicted"/>
<name>J3PAU3_GAET3</name>
<evidence type="ECO:0000313" key="4">
    <source>
        <dbReference type="Proteomes" id="UP000006039"/>
    </source>
</evidence>
<organism evidence="2">
    <name type="scientific">Gaeumannomyces tritici (strain R3-111a-1)</name>
    <name type="common">Wheat and barley take-all root rot fungus</name>
    <name type="synonym">Gaeumannomyces graminis var. tritici</name>
    <dbReference type="NCBI Taxonomy" id="644352"/>
    <lineage>
        <taxon>Eukaryota</taxon>
        <taxon>Fungi</taxon>
        <taxon>Dikarya</taxon>
        <taxon>Ascomycota</taxon>
        <taxon>Pezizomycotina</taxon>
        <taxon>Sordariomycetes</taxon>
        <taxon>Sordariomycetidae</taxon>
        <taxon>Magnaporthales</taxon>
        <taxon>Magnaporthaceae</taxon>
        <taxon>Gaeumannomyces</taxon>
    </lineage>
</organism>
<dbReference type="eggNOG" id="ENOG502TAUR">
    <property type="taxonomic scope" value="Eukaryota"/>
</dbReference>
<dbReference type="Proteomes" id="UP000006039">
    <property type="component" value="Unassembled WGS sequence"/>
</dbReference>
<dbReference type="GeneID" id="20351076"/>
<reference evidence="3" key="5">
    <citation type="submission" date="2018-04" db="UniProtKB">
        <authorList>
            <consortium name="EnsemblFungi"/>
        </authorList>
    </citation>
    <scope>IDENTIFICATION</scope>
    <source>
        <strain evidence="3">R3-111a-1</strain>
    </source>
</reference>
<accession>J3PAU3</accession>
<evidence type="ECO:0000313" key="3">
    <source>
        <dbReference type="EnsemblFungi" id="EJT71359"/>
    </source>
</evidence>
<reference evidence="4" key="1">
    <citation type="submission" date="2010-07" db="EMBL/GenBank/DDBJ databases">
        <title>The genome sequence of Gaeumannomyces graminis var. tritici strain R3-111a-1.</title>
        <authorList>
            <consortium name="The Broad Institute Genome Sequencing Platform"/>
            <person name="Ma L.-J."/>
            <person name="Dead R."/>
            <person name="Young S."/>
            <person name="Zeng Q."/>
            <person name="Koehrsen M."/>
            <person name="Alvarado L."/>
            <person name="Berlin A."/>
            <person name="Chapman S.B."/>
            <person name="Chen Z."/>
            <person name="Freedman E."/>
            <person name="Gellesch M."/>
            <person name="Goldberg J."/>
            <person name="Griggs A."/>
            <person name="Gujja S."/>
            <person name="Heilman E.R."/>
            <person name="Heiman D."/>
            <person name="Hepburn T."/>
            <person name="Howarth C."/>
            <person name="Jen D."/>
            <person name="Larson L."/>
            <person name="Mehta T."/>
            <person name="Neiman D."/>
            <person name="Pearson M."/>
            <person name="Roberts A."/>
            <person name="Saif S."/>
            <person name="Shea T."/>
            <person name="Shenoy N."/>
            <person name="Sisk P."/>
            <person name="Stolte C."/>
            <person name="Sykes S."/>
            <person name="Walk T."/>
            <person name="White J."/>
            <person name="Yandava C."/>
            <person name="Haas B."/>
            <person name="Nusbaum C."/>
            <person name="Birren B."/>
        </authorList>
    </citation>
    <scope>NUCLEOTIDE SEQUENCE [LARGE SCALE GENOMIC DNA]</scope>
    <source>
        <strain evidence="4">R3-111a-1</strain>
    </source>
</reference>
<dbReference type="OrthoDB" id="2730545at2759"/>
<evidence type="ECO:0000313" key="2">
    <source>
        <dbReference type="EMBL" id="EJT71359.1"/>
    </source>
</evidence>
<evidence type="ECO:0000256" key="1">
    <source>
        <dbReference type="SAM" id="MobiDB-lite"/>
    </source>
</evidence>
<feature type="region of interest" description="Disordered" evidence="1">
    <location>
        <begin position="20"/>
        <end position="46"/>
    </location>
</feature>
<dbReference type="RefSeq" id="XP_009226756.1">
    <property type="nucleotide sequence ID" value="XM_009228492.1"/>
</dbReference>
<dbReference type="EMBL" id="GL385400">
    <property type="protein sequence ID" value="EJT71359.1"/>
    <property type="molecule type" value="Genomic_DNA"/>
</dbReference>
<reference evidence="2" key="2">
    <citation type="submission" date="2010-07" db="EMBL/GenBank/DDBJ databases">
        <authorList>
            <consortium name="The Broad Institute Genome Sequencing Platform"/>
            <consortium name="Broad Institute Genome Sequencing Center for Infectious Disease"/>
            <person name="Ma L.-J."/>
            <person name="Dead R."/>
            <person name="Young S."/>
            <person name="Zeng Q."/>
            <person name="Koehrsen M."/>
            <person name="Alvarado L."/>
            <person name="Berlin A."/>
            <person name="Chapman S.B."/>
            <person name="Chen Z."/>
            <person name="Freedman E."/>
            <person name="Gellesch M."/>
            <person name="Goldberg J."/>
            <person name="Griggs A."/>
            <person name="Gujja S."/>
            <person name="Heilman E.R."/>
            <person name="Heiman D."/>
            <person name="Hepburn T."/>
            <person name="Howarth C."/>
            <person name="Jen D."/>
            <person name="Larson L."/>
            <person name="Mehta T."/>
            <person name="Neiman D."/>
            <person name="Pearson M."/>
            <person name="Roberts A."/>
            <person name="Saif S."/>
            <person name="Shea T."/>
            <person name="Shenoy N."/>
            <person name="Sisk P."/>
            <person name="Stolte C."/>
            <person name="Sykes S."/>
            <person name="Walk T."/>
            <person name="White J."/>
            <person name="Yandava C."/>
            <person name="Haas B."/>
            <person name="Nusbaum C."/>
            <person name="Birren B."/>
        </authorList>
    </citation>
    <scope>NUCLEOTIDE SEQUENCE</scope>
    <source>
        <strain evidence="2">R3-111a-1</strain>
    </source>
</reference>
<dbReference type="AlphaFoldDB" id="J3PAU3"/>
<feature type="compositionally biased region" description="Basic residues" evidence="1">
    <location>
        <begin position="295"/>
        <end position="307"/>
    </location>
</feature>
<reference evidence="3" key="4">
    <citation type="journal article" date="2015" name="G3 (Bethesda)">
        <title>Genome sequences of three phytopathogenic species of the Magnaporthaceae family of fungi.</title>
        <authorList>
            <person name="Okagaki L.H."/>
            <person name="Nunes C.C."/>
            <person name="Sailsbery J."/>
            <person name="Clay B."/>
            <person name="Brown D."/>
            <person name="John T."/>
            <person name="Oh Y."/>
            <person name="Young N."/>
            <person name="Fitzgerald M."/>
            <person name="Haas B.J."/>
            <person name="Zeng Q."/>
            <person name="Young S."/>
            <person name="Adiconis X."/>
            <person name="Fan L."/>
            <person name="Levin J.Z."/>
            <person name="Mitchell T.K."/>
            <person name="Okubara P.A."/>
            <person name="Farman M.L."/>
            <person name="Kohn L.M."/>
            <person name="Birren B."/>
            <person name="Ma L.-J."/>
            <person name="Dean R.A."/>
        </authorList>
    </citation>
    <scope>NUCLEOTIDE SEQUENCE</scope>
    <source>
        <strain evidence="3">R3-111a-1</strain>
    </source>
</reference>
<protein>
    <submittedName>
        <fullName evidence="2 3">Uncharacterized protein</fullName>
    </submittedName>
</protein>
<dbReference type="HOGENOM" id="CLU_852705_0_0_1"/>
<sequence>MSTLMDIASSFACCASGYSSETGDSSESELPPNHPNQEETGAPHPRFEPCRLLASGGIPSIAWFEDALAPHAQDLPLFDLYLLVSDPRKAADVLLGHSGYYAAPIAQASDPRAALGGIRLEGSMVLDSSSIINGVILLDAAAWNYDPQDASEEGWHGPVPQLDKFMAALMTYWVTMPEDQYRLHATLAKSLAATIRHGYQLREPDGQAVRRPGFADKLPPQLRELHYDIIGRYPGRVAFDELRKHEYHALRHGQILEGAFAARPYPSGNVPVSIAEFPALTGFADAAPWAQIPERKRKAAKKARKGKGGAAKAGKLACVEEGEESS</sequence>
<gene>
    <name evidence="3" type="primary">20351076</name>
    <name evidence="2" type="ORF">GGTG_10618</name>
</gene>
<reference evidence="2" key="3">
    <citation type="submission" date="2010-09" db="EMBL/GenBank/DDBJ databases">
        <title>Annotation of Gaeumannomyces graminis var. tritici R3-111a-1.</title>
        <authorList>
            <consortium name="The Broad Institute Genome Sequencing Platform"/>
            <person name="Ma L.-J."/>
            <person name="Dead R."/>
            <person name="Young S.K."/>
            <person name="Zeng Q."/>
            <person name="Gargeya S."/>
            <person name="Fitzgerald M."/>
            <person name="Haas B."/>
            <person name="Abouelleil A."/>
            <person name="Alvarado L."/>
            <person name="Arachchi H.M."/>
            <person name="Berlin A."/>
            <person name="Brown A."/>
            <person name="Chapman S.B."/>
            <person name="Chen Z."/>
            <person name="Dunbar C."/>
            <person name="Freedman E."/>
            <person name="Gearin G."/>
            <person name="Gellesch M."/>
            <person name="Goldberg J."/>
            <person name="Griggs A."/>
            <person name="Gujja S."/>
            <person name="Heiman D."/>
            <person name="Howarth C."/>
            <person name="Larson L."/>
            <person name="Lui A."/>
            <person name="MacDonald P.J.P."/>
            <person name="Mehta T."/>
            <person name="Montmayeur A."/>
            <person name="Murphy C."/>
            <person name="Neiman D."/>
            <person name="Pearson M."/>
            <person name="Priest M."/>
            <person name="Roberts A."/>
            <person name="Saif S."/>
            <person name="Shea T."/>
            <person name="Shenoy N."/>
            <person name="Sisk P."/>
            <person name="Stolte C."/>
            <person name="Sykes S."/>
            <person name="Yandava C."/>
            <person name="Wortman J."/>
            <person name="Nusbaum C."/>
            <person name="Birren B."/>
        </authorList>
    </citation>
    <scope>NUCLEOTIDE SEQUENCE</scope>
    <source>
        <strain evidence="2">R3-111a-1</strain>
    </source>
</reference>
<feature type="region of interest" description="Disordered" evidence="1">
    <location>
        <begin position="295"/>
        <end position="326"/>
    </location>
</feature>
<keyword evidence="4" id="KW-1185">Reference proteome</keyword>
<dbReference type="EnsemblFungi" id="EJT71359">
    <property type="protein sequence ID" value="EJT71359"/>
    <property type="gene ID" value="GGTG_10618"/>
</dbReference>
<dbReference type="VEuPathDB" id="FungiDB:GGTG_10618"/>